<organism evidence="1 2">
    <name type="scientific">Portunus trituberculatus</name>
    <name type="common">Swimming crab</name>
    <name type="synonym">Neptunus trituberculatus</name>
    <dbReference type="NCBI Taxonomy" id="210409"/>
    <lineage>
        <taxon>Eukaryota</taxon>
        <taxon>Metazoa</taxon>
        <taxon>Ecdysozoa</taxon>
        <taxon>Arthropoda</taxon>
        <taxon>Crustacea</taxon>
        <taxon>Multicrustacea</taxon>
        <taxon>Malacostraca</taxon>
        <taxon>Eumalacostraca</taxon>
        <taxon>Eucarida</taxon>
        <taxon>Decapoda</taxon>
        <taxon>Pleocyemata</taxon>
        <taxon>Brachyura</taxon>
        <taxon>Eubrachyura</taxon>
        <taxon>Portunoidea</taxon>
        <taxon>Portunidae</taxon>
        <taxon>Portuninae</taxon>
        <taxon>Portunus</taxon>
    </lineage>
</organism>
<evidence type="ECO:0000313" key="1">
    <source>
        <dbReference type="EMBL" id="MPC10498.1"/>
    </source>
</evidence>
<sequence length="165" mass="18545">MRTFFCHMSNQTSTTNTTMQLTCLVDEQPGIPVGQHCLGQAGHDTRQSHKVTGSPPVQSLFTRDKGCRSHLLFTGYDGNRVDNTRIEGGESSAHDALEYSKGRSAPGHIAEWHDMRVMELTHIHALWPGWAGRLQGTTSGALLVRKWQKMFSFFIIVLDNQHHNF</sequence>
<accession>A0A5B7CN64</accession>
<proteinExistence type="predicted"/>
<dbReference type="AlphaFoldDB" id="A0A5B7CN64"/>
<name>A0A5B7CN64_PORTR</name>
<dbReference type="Proteomes" id="UP000324222">
    <property type="component" value="Unassembled WGS sequence"/>
</dbReference>
<reference evidence="1 2" key="1">
    <citation type="submission" date="2019-05" db="EMBL/GenBank/DDBJ databases">
        <title>Another draft genome of Portunus trituberculatus and its Hox gene families provides insights of decapod evolution.</title>
        <authorList>
            <person name="Jeong J.-H."/>
            <person name="Song I."/>
            <person name="Kim S."/>
            <person name="Choi T."/>
            <person name="Kim D."/>
            <person name="Ryu S."/>
            <person name="Kim W."/>
        </authorList>
    </citation>
    <scope>NUCLEOTIDE SEQUENCE [LARGE SCALE GENOMIC DNA]</scope>
    <source>
        <tissue evidence="1">Muscle</tissue>
    </source>
</reference>
<protein>
    <submittedName>
        <fullName evidence="1">Uncharacterized protein</fullName>
    </submittedName>
</protein>
<keyword evidence="2" id="KW-1185">Reference proteome</keyword>
<gene>
    <name evidence="1" type="ORF">E2C01_003135</name>
</gene>
<dbReference type="EMBL" id="VSRR010000120">
    <property type="protein sequence ID" value="MPC10498.1"/>
    <property type="molecule type" value="Genomic_DNA"/>
</dbReference>
<evidence type="ECO:0000313" key="2">
    <source>
        <dbReference type="Proteomes" id="UP000324222"/>
    </source>
</evidence>
<comment type="caution">
    <text evidence="1">The sequence shown here is derived from an EMBL/GenBank/DDBJ whole genome shotgun (WGS) entry which is preliminary data.</text>
</comment>